<dbReference type="InterPro" id="IPR022764">
    <property type="entry name" value="Peptidase_S54_rhomboid_dom"/>
</dbReference>
<dbReference type="Proteomes" id="UP000773850">
    <property type="component" value="Unassembled WGS sequence"/>
</dbReference>
<dbReference type="Gene3D" id="1.20.1540.10">
    <property type="entry name" value="Rhomboid-like"/>
    <property type="match status" value="1"/>
</dbReference>
<sequence length="456" mass="50972">MAGWPFYDAANGKLATLIVDFKAGGGEKARLGRERHSLPLACAGSSRQPELCCPLGSACWRKGEKNMVGTMDVLFWQLVHLLLRGGYRIARMAERGDEVWLESARWRRPTLIRLVRADFDWSRSLRLDMEYTWQFIRRMDGRATGRGGRVVNVYIMAYPPVDDWEFLIDEPLPLLGTGDGAFHTLLIHSGNINDMLPRLEEMTGATLRPAPSAEEEDPFAAAERFKHQVLTEWRRQREEERRIFEYGRPVFTRLLMIVQVAMFFVLEWSGGSTDPNVLIRYGAKFNPLIEAGEWWRFLTPMFLHIGFLHLLTNTFALYYLGTTTERLYGSLRFLIIYATAGFFGTLSSFLFTPSISAGASGAIFGLFGALLYFGTVYRHLFFRTMGMNVISLIVVNLLFGLLVPGIDNAGHIGGLVGGFLAAGAVHLPKQTASGRQAGALAAALLLAASGLWLGFR</sequence>
<evidence type="ECO:0000259" key="8">
    <source>
        <dbReference type="Pfam" id="PF01694"/>
    </source>
</evidence>
<feature type="transmembrane region" description="Helical" evidence="7">
    <location>
        <begin position="333"/>
        <end position="351"/>
    </location>
</feature>
<evidence type="ECO:0000256" key="5">
    <source>
        <dbReference type="ARBA" id="ARBA00022989"/>
    </source>
</evidence>
<gene>
    <name evidence="9" type="ORF">GS8_2157</name>
</gene>
<keyword evidence="3 7" id="KW-0812">Transmembrane</keyword>
<evidence type="ECO:0000256" key="7">
    <source>
        <dbReference type="SAM" id="Phobius"/>
    </source>
</evidence>
<feature type="transmembrane region" description="Helical" evidence="7">
    <location>
        <begin position="385"/>
        <end position="403"/>
    </location>
</feature>
<comment type="similarity">
    <text evidence="2">Belongs to the peptidase S54 family.</text>
</comment>
<evidence type="ECO:0000256" key="4">
    <source>
        <dbReference type="ARBA" id="ARBA00022801"/>
    </source>
</evidence>
<dbReference type="SUPFAM" id="SSF144091">
    <property type="entry name" value="Rhomboid-like"/>
    <property type="match status" value="1"/>
</dbReference>
<evidence type="ECO:0000256" key="2">
    <source>
        <dbReference type="ARBA" id="ARBA00009045"/>
    </source>
</evidence>
<evidence type="ECO:0000313" key="10">
    <source>
        <dbReference type="Proteomes" id="UP000773850"/>
    </source>
</evidence>
<feature type="transmembrane region" description="Helical" evidence="7">
    <location>
        <begin position="301"/>
        <end position="321"/>
    </location>
</feature>
<dbReference type="PANTHER" id="PTHR43731">
    <property type="entry name" value="RHOMBOID PROTEASE"/>
    <property type="match status" value="1"/>
</dbReference>
<protein>
    <submittedName>
        <fullName evidence="9">Membrane peptidase contains TPR repeat domain</fullName>
    </submittedName>
</protein>
<feature type="transmembrane region" description="Helical" evidence="7">
    <location>
        <begin position="357"/>
        <end position="373"/>
    </location>
</feature>
<dbReference type="PANTHER" id="PTHR43731:SF14">
    <property type="entry name" value="PRESENILIN-ASSOCIATED RHOMBOID-LIKE PROTEIN, MITOCHONDRIAL"/>
    <property type="match status" value="1"/>
</dbReference>
<evidence type="ECO:0000256" key="6">
    <source>
        <dbReference type="ARBA" id="ARBA00023136"/>
    </source>
</evidence>
<name>A0ABQ7HCS8_GEOSE</name>
<evidence type="ECO:0000313" key="9">
    <source>
        <dbReference type="EMBL" id="KAF6510000.1"/>
    </source>
</evidence>
<keyword evidence="6 7" id="KW-0472">Membrane</keyword>
<dbReference type="InterPro" id="IPR050925">
    <property type="entry name" value="Rhomboid_protease_S54"/>
</dbReference>
<comment type="subcellular location">
    <subcellularLocation>
        <location evidence="1">Membrane</location>
        <topology evidence="1">Multi-pass membrane protein</topology>
    </subcellularLocation>
</comment>
<feature type="domain" description="Peptidase S54 rhomboid" evidence="8">
    <location>
        <begin position="292"/>
        <end position="424"/>
    </location>
</feature>
<evidence type="ECO:0000256" key="3">
    <source>
        <dbReference type="ARBA" id="ARBA00022692"/>
    </source>
</evidence>
<proteinExistence type="inferred from homology"/>
<comment type="caution">
    <text evidence="9">The sequence shown here is derived from an EMBL/GenBank/DDBJ whole genome shotgun (WGS) entry which is preliminary data.</text>
</comment>
<reference evidence="9 10" key="1">
    <citation type="submission" date="2016-03" db="EMBL/GenBank/DDBJ databases">
        <title>Spore heat resistance.</title>
        <authorList>
            <person name="Boekhorst J."/>
            <person name="Berendsen E.M."/>
            <person name="Wells-Bennik M.H."/>
            <person name="Kuipers O.P."/>
        </authorList>
    </citation>
    <scope>NUCLEOTIDE SEQUENCE [LARGE SCALE GENOMIC DNA]</scope>
    <source>
        <strain evidence="9 10">GS8</strain>
    </source>
</reference>
<evidence type="ECO:0000256" key="1">
    <source>
        <dbReference type="ARBA" id="ARBA00004141"/>
    </source>
</evidence>
<keyword evidence="10" id="KW-1185">Reference proteome</keyword>
<accession>A0ABQ7HCS8</accession>
<dbReference type="InterPro" id="IPR035952">
    <property type="entry name" value="Rhomboid-like_sf"/>
</dbReference>
<dbReference type="EMBL" id="LUCS01000028">
    <property type="protein sequence ID" value="KAF6510000.1"/>
    <property type="molecule type" value="Genomic_DNA"/>
</dbReference>
<keyword evidence="5 7" id="KW-1133">Transmembrane helix</keyword>
<keyword evidence="4" id="KW-0378">Hydrolase</keyword>
<feature type="transmembrane region" description="Helical" evidence="7">
    <location>
        <begin position="437"/>
        <end position="455"/>
    </location>
</feature>
<dbReference type="Pfam" id="PF01694">
    <property type="entry name" value="Rhomboid"/>
    <property type="match status" value="1"/>
</dbReference>
<organism evidence="9 10">
    <name type="scientific">Geobacillus stearothermophilus</name>
    <name type="common">Bacillus stearothermophilus</name>
    <dbReference type="NCBI Taxonomy" id="1422"/>
    <lineage>
        <taxon>Bacteria</taxon>
        <taxon>Bacillati</taxon>
        <taxon>Bacillota</taxon>
        <taxon>Bacilli</taxon>
        <taxon>Bacillales</taxon>
        <taxon>Anoxybacillaceae</taxon>
        <taxon>Geobacillus</taxon>
    </lineage>
</organism>